<gene>
    <name evidence="2" type="ORF">N7496_001108</name>
</gene>
<keyword evidence="3" id="KW-1185">Reference proteome</keyword>
<comment type="caution">
    <text evidence="2">The sequence shown here is derived from an EMBL/GenBank/DDBJ whole genome shotgun (WGS) entry which is preliminary data.</text>
</comment>
<feature type="compositionally biased region" description="Polar residues" evidence="1">
    <location>
        <begin position="813"/>
        <end position="849"/>
    </location>
</feature>
<proteinExistence type="predicted"/>
<feature type="compositionally biased region" description="Polar residues" evidence="1">
    <location>
        <begin position="697"/>
        <end position="724"/>
    </location>
</feature>
<evidence type="ECO:0008006" key="4">
    <source>
        <dbReference type="Google" id="ProtNLM"/>
    </source>
</evidence>
<dbReference type="EMBL" id="JAPZBS010000001">
    <property type="protein sequence ID" value="KAJ5390040.1"/>
    <property type="molecule type" value="Genomic_DNA"/>
</dbReference>
<feature type="compositionally biased region" description="Basic and acidic residues" evidence="1">
    <location>
        <begin position="603"/>
        <end position="614"/>
    </location>
</feature>
<dbReference type="GeneID" id="81433216"/>
<feature type="region of interest" description="Disordered" evidence="1">
    <location>
        <begin position="431"/>
        <end position="451"/>
    </location>
</feature>
<feature type="compositionally biased region" description="Basic residues" evidence="1">
    <location>
        <begin position="55"/>
        <end position="64"/>
    </location>
</feature>
<evidence type="ECO:0000256" key="1">
    <source>
        <dbReference type="SAM" id="MobiDB-lite"/>
    </source>
</evidence>
<feature type="compositionally biased region" description="Polar residues" evidence="1">
    <location>
        <begin position="368"/>
        <end position="383"/>
    </location>
</feature>
<feature type="region of interest" description="Disordered" evidence="1">
    <location>
        <begin position="93"/>
        <end position="134"/>
    </location>
</feature>
<feature type="compositionally biased region" description="Low complexity" evidence="1">
    <location>
        <begin position="587"/>
        <end position="598"/>
    </location>
</feature>
<feature type="compositionally biased region" description="Basic and acidic residues" evidence="1">
    <location>
        <begin position="384"/>
        <end position="399"/>
    </location>
</feature>
<evidence type="ECO:0000313" key="3">
    <source>
        <dbReference type="Proteomes" id="UP001147782"/>
    </source>
</evidence>
<feature type="compositionally biased region" description="Polar residues" evidence="1">
    <location>
        <begin position="400"/>
        <end position="409"/>
    </location>
</feature>
<sequence>MMALTWTSTSTSTNGPSLHHTSFEPWAGPTGMTATTTGETPVPDSLDSLTPKRSSLLHRSHQSRRSVPSFHLPSLQTTTLTASASASALALSSTSSKSSSNRNSAPVVTFSPNVLSGPNAGRPQQDSLSPVLRPDVKRTMPSSVAYSETRTLASGHSRALNGAYRLEPDKINNNASEIDDSRPKNEDVFLNIARTDSGRRDSLGRSDFRRVSGLARLRGGRASRVVNHRTVPTLSPATRKMTDGRGDESKQSRLGYSTQSLRSPTTRAEPEQTPSPDQRFSNADSPLLSQKGSPTVPLGSVNHSPSASAHPLDDPARFRYSSLTTGSRSVIGAPRSRLSRTSPETSPRSPPVNGERRPSIHEPRLRHSTLSTIRSSRQPSTSEATERARGETDKARDGTESTLSTNAPSTVWDELDDLKSRIRKLELTGKLPPSSQEAISGAAQERPRTAATTVTALSTSPKHHRKVSVPSADADYAAQSQVHPLLQSALAKAKDVLTSDVYTALEATIKDALTLSTMLGVNTAPSGTVSVVNGGYSSSERHARRKADSVCRSLTELCLALTDKQLQRNRSRSTSHVPGTQPQRTNGGESESLGPGPSYQRASSHEPEGLERRPSTSSRMSSRLEARRLSLINPVTATAADNKLPQSPSVAPPPSRLHRMSASLRSRRPPTDEETPETATPFNRSLSRAMTEVATPSPAQSVSPRQRLSHSGSISRSIPNVQQQEQHDQGLGVSPRTSQYQQNPAPSQTPQAQPRTPTTLSQSSIPFRRSYMAPAVYSPATSRSNIQAGSRRYGLSPSFSSTTPGPVAEESPRSSQLGPPQTRISVPSGKSATSYTPIQQPRLRTNSLGTRKFGLRRRSAATPDDTFNLDDSID</sequence>
<feature type="compositionally biased region" description="Polar residues" evidence="1">
    <location>
        <begin position="101"/>
        <end position="128"/>
    </location>
</feature>
<feature type="region of interest" description="Disordered" evidence="1">
    <location>
        <begin position="221"/>
        <end position="410"/>
    </location>
</feature>
<feature type="compositionally biased region" description="Basic and acidic residues" evidence="1">
    <location>
        <begin position="240"/>
        <end position="251"/>
    </location>
</feature>
<name>A0A9W9VVN4_9EURO</name>
<feature type="compositionally biased region" description="Basic and acidic residues" evidence="1">
    <location>
        <begin position="354"/>
        <end position="365"/>
    </location>
</feature>
<accession>A0A9W9VVN4</accession>
<dbReference type="Proteomes" id="UP001147782">
    <property type="component" value="Unassembled WGS sequence"/>
</dbReference>
<dbReference type="OrthoDB" id="5369729at2759"/>
<feature type="region of interest" description="Disordered" evidence="1">
    <location>
        <begin position="566"/>
        <end position="623"/>
    </location>
</feature>
<feature type="compositionally biased region" description="Polar residues" evidence="1">
    <location>
        <begin position="252"/>
        <end position="293"/>
    </location>
</feature>
<feature type="compositionally biased region" description="Polar residues" evidence="1">
    <location>
        <begin position="779"/>
        <end position="788"/>
    </location>
</feature>
<feature type="compositionally biased region" description="Polar residues" evidence="1">
    <location>
        <begin position="574"/>
        <end position="586"/>
    </location>
</feature>
<feature type="compositionally biased region" description="Low complexity" evidence="1">
    <location>
        <begin position="741"/>
        <end position="759"/>
    </location>
</feature>
<feature type="compositionally biased region" description="Polar residues" evidence="1">
    <location>
        <begin position="1"/>
        <end position="20"/>
    </location>
</feature>
<protein>
    <recommendedName>
        <fullName evidence="4">LPXTG-motif cell wall anchor domain protein</fullName>
    </recommendedName>
</protein>
<feature type="region of interest" description="Disordered" evidence="1">
    <location>
        <begin position="1"/>
        <end position="72"/>
    </location>
</feature>
<dbReference type="RefSeq" id="XP_056560768.1">
    <property type="nucleotide sequence ID" value="XM_056694039.1"/>
</dbReference>
<feature type="region of interest" description="Disordered" evidence="1">
    <location>
        <begin position="636"/>
        <end position="874"/>
    </location>
</feature>
<feature type="compositionally biased region" description="Low complexity" evidence="1">
    <location>
        <begin position="334"/>
        <end position="347"/>
    </location>
</feature>
<evidence type="ECO:0000313" key="2">
    <source>
        <dbReference type="EMBL" id="KAJ5390040.1"/>
    </source>
</evidence>
<reference evidence="2" key="1">
    <citation type="submission" date="2022-11" db="EMBL/GenBank/DDBJ databases">
        <authorList>
            <person name="Petersen C."/>
        </authorList>
    </citation>
    <scope>NUCLEOTIDE SEQUENCE</scope>
    <source>
        <strain evidence="2">IBT 29864</strain>
    </source>
</reference>
<feature type="compositionally biased region" description="Low complexity" evidence="1">
    <location>
        <begin position="28"/>
        <end position="43"/>
    </location>
</feature>
<reference evidence="2" key="2">
    <citation type="journal article" date="2023" name="IMA Fungus">
        <title>Comparative genomic study of the Penicillium genus elucidates a diverse pangenome and 15 lateral gene transfer events.</title>
        <authorList>
            <person name="Petersen C."/>
            <person name="Sorensen T."/>
            <person name="Nielsen M.R."/>
            <person name="Sondergaard T.E."/>
            <person name="Sorensen J.L."/>
            <person name="Fitzpatrick D.A."/>
            <person name="Frisvad J.C."/>
            <person name="Nielsen K.L."/>
        </authorList>
    </citation>
    <scope>NUCLEOTIDE SEQUENCE</scope>
    <source>
        <strain evidence="2">IBT 29864</strain>
    </source>
</reference>
<dbReference type="AlphaFoldDB" id="A0A9W9VVN4"/>
<organism evidence="2 3">
    <name type="scientific">Penicillium cataractarum</name>
    <dbReference type="NCBI Taxonomy" id="2100454"/>
    <lineage>
        <taxon>Eukaryota</taxon>
        <taxon>Fungi</taxon>
        <taxon>Dikarya</taxon>
        <taxon>Ascomycota</taxon>
        <taxon>Pezizomycotina</taxon>
        <taxon>Eurotiomycetes</taxon>
        <taxon>Eurotiomycetidae</taxon>
        <taxon>Eurotiales</taxon>
        <taxon>Aspergillaceae</taxon>
        <taxon>Penicillium</taxon>
    </lineage>
</organism>